<dbReference type="AlphaFoldDB" id="A0A6G9YFI7"/>
<name>A0A6G9YFI7_9NOCA</name>
<dbReference type="InterPro" id="IPR027948">
    <property type="entry name" value="DUF4436"/>
</dbReference>
<feature type="transmembrane region" description="Helical" evidence="2">
    <location>
        <begin position="12"/>
        <end position="31"/>
    </location>
</feature>
<evidence type="ECO:0000256" key="1">
    <source>
        <dbReference type="SAM" id="MobiDB-lite"/>
    </source>
</evidence>
<dbReference type="KEGG" id="nah:F5544_19690"/>
<protein>
    <submittedName>
        <fullName evidence="3">DUF4436 domain-containing protein</fullName>
    </submittedName>
</protein>
<evidence type="ECO:0000313" key="4">
    <source>
        <dbReference type="Proteomes" id="UP000503540"/>
    </source>
</evidence>
<feature type="transmembrane region" description="Helical" evidence="2">
    <location>
        <begin position="254"/>
        <end position="274"/>
    </location>
</feature>
<dbReference type="RefSeq" id="WP_238847345.1">
    <property type="nucleotide sequence ID" value="NZ_CP046172.1"/>
</dbReference>
<evidence type="ECO:0000313" key="3">
    <source>
        <dbReference type="EMBL" id="QIS11806.1"/>
    </source>
</evidence>
<dbReference type="Proteomes" id="UP000503540">
    <property type="component" value="Chromosome"/>
</dbReference>
<feature type="transmembrane region" description="Helical" evidence="2">
    <location>
        <begin position="216"/>
        <end position="234"/>
    </location>
</feature>
<sequence length="328" mass="35265">MQENTKRRGPLWFAIAVTALVAIFAASLAMYEGGRSRADTVYRVGNTGEPNRVDIDVWVGKLDPAIQTATVEVLAQPRGALADRSGFFAADSVLYTSGLKADPIKIKAGEPISALELKVAVAGTFTDYPFDSYRTTLAFDVLQGDRHLPLTASVSSGDTFFTLEEAPAADGVDLAVHAKRSSPAVFFALFIMVLMLGLAVAAATASFYVLRWQRGLMWPACSMMCALLFALVPLRNAVPGGPPIGSIIDFTSFFIAEGVISVALVASVLIGYRVEITKERAQLREEAQGVQSLVREPELLGTAAGHPRSIFEQGMPGAPTAPWERRER</sequence>
<keyword evidence="2" id="KW-1133">Transmembrane helix</keyword>
<feature type="region of interest" description="Disordered" evidence="1">
    <location>
        <begin position="308"/>
        <end position="328"/>
    </location>
</feature>
<dbReference type="Pfam" id="PF14494">
    <property type="entry name" value="DUF4436"/>
    <property type="match status" value="1"/>
</dbReference>
<keyword evidence="2" id="KW-0472">Membrane</keyword>
<keyword evidence="4" id="KW-1185">Reference proteome</keyword>
<accession>A0A6G9YFI7</accession>
<dbReference type="EMBL" id="CP046172">
    <property type="protein sequence ID" value="QIS11806.1"/>
    <property type="molecule type" value="Genomic_DNA"/>
</dbReference>
<organism evidence="3 4">
    <name type="scientific">Nocardia arthritidis</name>
    <dbReference type="NCBI Taxonomy" id="228602"/>
    <lineage>
        <taxon>Bacteria</taxon>
        <taxon>Bacillati</taxon>
        <taxon>Actinomycetota</taxon>
        <taxon>Actinomycetes</taxon>
        <taxon>Mycobacteriales</taxon>
        <taxon>Nocardiaceae</taxon>
        <taxon>Nocardia</taxon>
    </lineage>
</organism>
<keyword evidence="2" id="KW-0812">Transmembrane</keyword>
<reference evidence="3 4" key="1">
    <citation type="journal article" date="2019" name="ACS Chem. Biol.">
        <title>Identification and Mobilization of a Cryptic Antibiotic Biosynthesis Gene Locus from a Human-Pathogenic Nocardia Isolate.</title>
        <authorList>
            <person name="Herisse M."/>
            <person name="Ishida K."/>
            <person name="Porter J.L."/>
            <person name="Howden B."/>
            <person name="Hertweck C."/>
            <person name="Stinear T.P."/>
            <person name="Pidot S.J."/>
        </authorList>
    </citation>
    <scope>NUCLEOTIDE SEQUENCE [LARGE SCALE GENOMIC DNA]</scope>
    <source>
        <strain evidence="3 4">AUSMDU00012717</strain>
    </source>
</reference>
<feature type="transmembrane region" description="Helical" evidence="2">
    <location>
        <begin position="184"/>
        <end position="209"/>
    </location>
</feature>
<proteinExistence type="predicted"/>
<gene>
    <name evidence="3" type="ORF">F5544_19690</name>
</gene>
<evidence type="ECO:0000256" key="2">
    <source>
        <dbReference type="SAM" id="Phobius"/>
    </source>
</evidence>